<accession>A0ACC2IG04</accession>
<sequence length="508" mass="55934">MDKIALPPPRPERTVIGGDTSIPRMISGLWQLAGGHDETVNVETAARAMEPLIDSGLDCFDMADHYGDAELVVGRFHETSSRNMLAFTKWCPPENGTKSFEAAEKAVDLALQRMGQKQLTLMQYHIWNYSDDTYWHNFTHLRAIQKQGKIKHIGVTNVDAAHLELLINTGFQIATNQVSCSVLDQRLVRGRLASVCEKYKVGVLAYGTLLGGFLSEKWLGQPEPTDMNGLNWSLRKYLRFIRAAGGWKPFQGVLRALSTISRQHDVSIAAVATRYVLDIPVVGAVIVGCRLTAESSKYTARNLEAFSFELSMADHALIREAQQALSDIPGDCGDEYRRPPYLTAAGDLSHHIEDLERDNQLDMAYRGGQRIEYSTGSPWEPIAGYCRAVRLGNNVYISGTTANSPIDLGIPVLGGSSARSQTVAILDIISRAVKAVGGDLSDIVRTRVMVRNEIDCEEVSRAHGWAFQCEGIRPANMLIVANLVGAEYLVEIEAEAHLGYSSVLRLSS</sequence>
<name>A0ACC2IG04_9PEZI</name>
<keyword evidence="2" id="KW-1185">Reference proteome</keyword>
<reference evidence="1" key="1">
    <citation type="submission" date="2022-11" db="EMBL/GenBank/DDBJ databases">
        <title>Genome Sequence of Nemania bipapillata.</title>
        <authorList>
            <person name="Buettner E."/>
        </authorList>
    </citation>
    <scope>NUCLEOTIDE SEQUENCE</scope>
    <source>
        <strain evidence="1">CP14</strain>
    </source>
</reference>
<proteinExistence type="predicted"/>
<protein>
    <submittedName>
        <fullName evidence="1">Uncharacterized protein</fullName>
    </submittedName>
</protein>
<evidence type="ECO:0000313" key="1">
    <source>
        <dbReference type="EMBL" id="KAJ8114083.1"/>
    </source>
</evidence>
<dbReference type="EMBL" id="JAPESX010001449">
    <property type="protein sequence ID" value="KAJ8114083.1"/>
    <property type="molecule type" value="Genomic_DNA"/>
</dbReference>
<dbReference type="Proteomes" id="UP001153334">
    <property type="component" value="Unassembled WGS sequence"/>
</dbReference>
<evidence type="ECO:0000313" key="2">
    <source>
        <dbReference type="Proteomes" id="UP001153334"/>
    </source>
</evidence>
<comment type="caution">
    <text evidence="1">The sequence shown here is derived from an EMBL/GenBank/DDBJ whole genome shotgun (WGS) entry which is preliminary data.</text>
</comment>
<gene>
    <name evidence="1" type="ORF">ONZ43_g4993</name>
</gene>
<organism evidence="1 2">
    <name type="scientific">Nemania bipapillata</name>
    <dbReference type="NCBI Taxonomy" id="110536"/>
    <lineage>
        <taxon>Eukaryota</taxon>
        <taxon>Fungi</taxon>
        <taxon>Dikarya</taxon>
        <taxon>Ascomycota</taxon>
        <taxon>Pezizomycotina</taxon>
        <taxon>Sordariomycetes</taxon>
        <taxon>Xylariomycetidae</taxon>
        <taxon>Xylariales</taxon>
        <taxon>Xylariaceae</taxon>
        <taxon>Nemania</taxon>
    </lineage>
</organism>